<accession>A0A1F6AZP5</accession>
<keyword evidence="1" id="KW-0812">Transmembrane</keyword>
<dbReference type="AlphaFoldDB" id="A0A1F6AZP5"/>
<feature type="transmembrane region" description="Helical" evidence="1">
    <location>
        <begin position="158"/>
        <end position="175"/>
    </location>
</feature>
<dbReference type="STRING" id="1798396.A2973_04570"/>
<protein>
    <submittedName>
        <fullName evidence="2">Uncharacterized protein</fullName>
    </submittedName>
</protein>
<organism evidence="2 3">
    <name type="scientific">Candidatus Gottesmanbacteria bacterium RIFCSPLOWO2_01_FULL_49_10</name>
    <dbReference type="NCBI Taxonomy" id="1798396"/>
    <lineage>
        <taxon>Bacteria</taxon>
        <taxon>Candidatus Gottesmaniibacteriota</taxon>
    </lineage>
</organism>
<feature type="transmembrane region" description="Helical" evidence="1">
    <location>
        <begin position="220"/>
        <end position="246"/>
    </location>
</feature>
<feature type="transmembrane region" description="Helical" evidence="1">
    <location>
        <begin position="182"/>
        <end position="200"/>
    </location>
</feature>
<dbReference type="EMBL" id="MFJZ01000029">
    <property type="protein sequence ID" value="OGG30149.1"/>
    <property type="molecule type" value="Genomic_DNA"/>
</dbReference>
<keyword evidence="1" id="KW-0472">Membrane</keyword>
<sequence>MKAAKAQGTNPGRPMYLLLVFCAQLILLYWLSRRVIGALYLLLHLLTGSRAVSISIVSAIFFPGTVVHELSHLFTAEILGVHTGKLTLVPGSLDESEVQTGSVAIASTDPFRRTLIGLAPVYVGIAVLAGLSYALPILDPHWSDWSNWSAWTRIESHLPLLVVYLLFSISNSMFASKEDLKGVVPFTVTMGIFAGAAYVAGLRIGVTEEILAKIWDVARVLVGAIGIVVAVNTMTLLLISVLVDIIKRWKRR</sequence>
<evidence type="ECO:0000256" key="1">
    <source>
        <dbReference type="SAM" id="Phobius"/>
    </source>
</evidence>
<comment type="caution">
    <text evidence="2">The sequence shown here is derived from an EMBL/GenBank/DDBJ whole genome shotgun (WGS) entry which is preliminary data.</text>
</comment>
<reference evidence="2 3" key="1">
    <citation type="journal article" date="2016" name="Nat. Commun.">
        <title>Thousands of microbial genomes shed light on interconnected biogeochemical processes in an aquifer system.</title>
        <authorList>
            <person name="Anantharaman K."/>
            <person name="Brown C.T."/>
            <person name="Hug L.A."/>
            <person name="Sharon I."/>
            <person name="Castelle C.J."/>
            <person name="Probst A.J."/>
            <person name="Thomas B.C."/>
            <person name="Singh A."/>
            <person name="Wilkins M.J."/>
            <person name="Karaoz U."/>
            <person name="Brodie E.L."/>
            <person name="Williams K.H."/>
            <person name="Hubbard S.S."/>
            <person name="Banfield J.F."/>
        </authorList>
    </citation>
    <scope>NUCLEOTIDE SEQUENCE [LARGE SCALE GENOMIC DNA]</scope>
</reference>
<gene>
    <name evidence="2" type="ORF">A2973_04570</name>
</gene>
<name>A0A1F6AZP5_9BACT</name>
<feature type="transmembrane region" description="Helical" evidence="1">
    <location>
        <begin position="115"/>
        <end position="138"/>
    </location>
</feature>
<evidence type="ECO:0000313" key="2">
    <source>
        <dbReference type="EMBL" id="OGG30149.1"/>
    </source>
</evidence>
<keyword evidence="1" id="KW-1133">Transmembrane helix</keyword>
<dbReference type="Proteomes" id="UP000176409">
    <property type="component" value="Unassembled WGS sequence"/>
</dbReference>
<evidence type="ECO:0000313" key="3">
    <source>
        <dbReference type="Proteomes" id="UP000176409"/>
    </source>
</evidence>
<proteinExistence type="predicted"/>
<feature type="transmembrane region" description="Helical" evidence="1">
    <location>
        <begin position="15"/>
        <end position="32"/>
    </location>
</feature>